<keyword evidence="2" id="KW-0489">Methyltransferase</keyword>
<keyword evidence="3" id="KW-0808">Transferase</keyword>
<evidence type="ECO:0000256" key="4">
    <source>
        <dbReference type="ARBA" id="ARBA00022691"/>
    </source>
</evidence>
<dbReference type="InterPro" id="IPR058240">
    <property type="entry name" value="rSAM_sf"/>
</dbReference>
<dbReference type="Pfam" id="PF02310">
    <property type="entry name" value="B12-binding"/>
    <property type="match status" value="1"/>
</dbReference>
<evidence type="ECO:0000259" key="8">
    <source>
        <dbReference type="PROSITE" id="PS51332"/>
    </source>
</evidence>
<feature type="domain" description="Radical SAM core" evidence="9">
    <location>
        <begin position="188"/>
        <end position="421"/>
    </location>
</feature>
<dbReference type="SUPFAM" id="SSF52242">
    <property type="entry name" value="Cobalamin (vitamin B12)-binding domain"/>
    <property type="match status" value="1"/>
</dbReference>
<dbReference type="InterPro" id="IPR006638">
    <property type="entry name" value="Elp3/MiaA/NifB-like_rSAM"/>
</dbReference>
<proteinExistence type="predicted"/>
<dbReference type="CDD" id="cd02068">
    <property type="entry name" value="radical_SAM_B12_BD"/>
    <property type="match status" value="1"/>
</dbReference>
<dbReference type="GO" id="GO:0046872">
    <property type="term" value="F:metal ion binding"/>
    <property type="evidence" value="ECO:0007669"/>
    <property type="project" value="UniProtKB-KW"/>
</dbReference>
<dbReference type="SFLD" id="SFLDG01123">
    <property type="entry name" value="methyltransferase_(Class_B)"/>
    <property type="match status" value="1"/>
</dbReference>
<evidence type="ECO:0000256" key="7">
    <source>
        <dbReference type="ARBA" id="ARBA00023014"/>
    </source>
</evidence>
<gene>
    <name evidence="10" type="ORF">SCARUB_00290</name>
</gene>
<evidence type="ECO:0000256" key="3">
    <source>
        <dbReference type="ARBA" id="ARBA00022679"/>
    </source>
</evidence>
<dbReference type="PROSITE" id="PS51918">
    <property type="entry name" value="RADICAL_SAM"/>
    <property type="match status" value="1"/>
</dbReference>
<dbReference type="GO" id="GO:0005829">
    <property type="term" value="C:cytosol"/>
    <property type="evidence" value="ECO:0007669"/>
    <property type="project" value="TreeGrafter"/>
</dbReference>
<evidence type="ECO:0000256" key="5">
    <source>
        <dbReference type="ARBA" id="ARBA00022723"/>
    </source>
</evidence>
<feature type="domain" description="B12-binding" evidence="8">
    <location>
        <begin position="1"/>
        <end position="137"/>
    </location>
</feature>
<dbReference type="PATRIC" id="fig|1872076.5.peg.320"/>
<dbReference type="PROSITE" id="PS51332">
    <property type="entry name" value="B12_BINDING"/>
    <property type="match status" value="1"/>
</dbReference>
<accession>A0A1E3XFY9</accession>
<dbReference type="Proteomes" id="UP000094056">
    <property type="component" value="Unassembled WGS sequence"/>
</dbReference>
<comment type="cofactor">
    <cofactor evidence="1">
        <name>[4Fe-4S] cluster</name>
        <dbReference type="ChEBI" id="CHEBI:49883"/>
    </cofactor>
</comment>
<evidence type="ECO:0000313" key="11">
    <source>
        <dbReference type="Proteomes" id="UP000094056"/>
    </source>
</evidence>
<dbReference type="AlphaFoldDB" id="A0A1E3XFY9"/>
<comment type="caution">
    <text evidence="10">The sequence shown here is derived from an EMBL/GenBank/DDBJ whole genome shotgun (WGS) entry which is preliminary data.</text>
</comment>
<dbReference type="SFLD" id="SFLDG01082">
    <property type="entry name" value="B12-binding_domain_containing"/>
    <property type="match status" value="1"/>
</dbReference>
<sequence>MRVLFVYPNVTRAKTPQIGIASLSAVLKQAGHQVDLFDFTFIENAQIYTSFKSRIKEFCPDLIAVSCRSLEFPYVKQLLSSLDRKDKSVFVVIGGVHATVAPDEVIAFDSVDSIIRGEGEYPLLELVNNLENGHAINNIQNLWLKRNGRVIKNEIRPLLDNLDVLPYPDFERFDDRHFFYESHFNRKFTMKRVGAFETSRGCPYSCSYCVNAYLQELTRGKSRYHREKSVQRVIEELAFFTEKLQLEYVYLIDETFLLKMTRLKEFIEAYMQRVRLPFSFMTHPQTVTDKKIELVAKAGADLALIGIECGDEEFRKNVLRRPVKDKDIKRAFQIVKKYGISTYSFNLIGFPGENRKLIGKTIKFNREVKPDVVQVTMFYPFPGTELLKTCIEQDLIDSNVKVISYYEDTILKLPRFGKGQLLRIYRLFHYYVNASFFTLPFLLIMERVPFLFDMFFLTQRYLERYLDEIKYLPYLLRKYGLLGLVKKIIKRSPGGKYLTG</sequence>
<dbReference type="SUPFAM" id="SSF102114">
    <property type="entry name" value="Radical SAM enzymes"/>
    <property type="match status" value="1"/>
</dbReference>
<dbReference type="InterPro" id="IPR034466">
    <property type="entry name" value="Methyltransferase_Class_B"/>
</dbReference>
<dbReference type="PANTHER" id="PTHR43409:SF7">
    <property type="entry name" value="BLL1977 PROTEIN"/>
    <property type="match status" value="1"/>
</dbReference>
<dbReference type="CDD" id="cd01335">
    <property type="entry name" value="Radical_SAM"/>
    <property type="match status" value="1"/>
</dbReference>
<evidence type="ECO:0000256" key="2">
    <source>
        <dbReference type="ARBA" id="ARBA00022603"/>
    </source>
</evidence>
<evidence type="ECO:0000256" key="6">
    <source>
        <dbReference type="ARBA" id="ARBA00023004"/>
    </source>
</evidence>
<dbReference type="PANTHER" id="PTHR43409">
    <property type="entry name" value="ANAEROBIC MAGNESIUM-PROTOPORPHYRIN IX MONOMETHYL ESTER CYCLASE-RELATED"/>
    <property type="match status" value="1"/>
</dbReference>
<dbReference type="GO" id="GO:0051539">
    <property type="term" value="F:4 iron, 4 sulfur cluster binding"/>
    <property type="evidence" value="ECO:0007669"/>
    <property type="project" value="UniProtKB-KW"/>
</dbReference>
<dbReference type="EMBL" id="MAYW01000004">
    <property type="protein sequence ID" value="ODS34555.1"/>
    <property type="molecule type" value="Genomic_DNA"/>
</dbReference>
<dbReference type="GO" id="GO:0003824">
    <property type="term" value="F:catalytic activity"/>
    <property type="evidence" value="ECO:0007669"/>
    <property type="project" value="InterPro"/>
</dbReference>
<dbReference type="Gene3D" id="3.80.30.20">
    <property type="entry name" value="tm_1862 like domain"/>
    <property type="match status" value="1"/>
</dbReference>
<keyword evidence="6" id="KW-0408">Iron</keyword>
<dbReference type="InterPro" id="IPR006158">
    <property type="entry name" value="Cobalamin-bd"/>
</dbReference>
<dbReference type="Gene3D" id="3.40.50.280">
    <property type="entry name" value="Cobalamin-binding domain"/>
    <property type="match status" value="1"/>
</dbReference>
<dbReference type="InterPro" id="IPR036724">
    <property type="entry name" value="Cobalamin-bd_sf"/>
</dbReference>
<keyword evidence="5" id="KW-0479">Metal-binding</keyword>
<dbReference type="GO" id="GO:0031419">
    <property type="term" value="F:cobalamin binding"/>
    <property type="evidence" value="ECO:0007669"/>
    <property type="project" value="InterPro"/>
</dbReference>
<dbReference type="SFLD" id="SFLDS00029">
    <property type="entry name" value="Radical_SAM"/>
    <property type="match status" value="1"/>
</dbReference>
<organism evidence="10 11">
    <name type="scientific">Candidatus Scalindua rubra</name>
    <dbReference type="NCBI Taxonomy" id="1872076"/>
    <lineage>
        <taxon>Bacteria</taxon>
        <taxon>Pseudomonadati</taxon>
        <taxon>Planctomycetota</taxon>
        <taxon>Candidatus Brocadiia</taxon>
        <taxon>Candidatus Brocadiales</taxon>
        <taxon>Candidatus Scalinduaceae</taxon>
        <taxon>Candidatus Scalindua</taxon>
    </lineage>
</organism>
<dbReference type="Pfam" id="PF04055">
    <property type="entry name" value="Radical_SAM"/>
    <property type="match status" value="1"/>
</dbReference>
<reference evidence="10 11" key="1">
    <citation type="submission" date="2016-07" db="EMBL/GenBank/DDBJ databases">
        <title>Draft genome of Scalindua rubra, obtained from a brine-seawater interface in the Red Sea, sheds light on salt adaptation in anammox bacteria.</title>
        <authorList>
            <person name="Speth D.R."/>
            <person name="Lagkouvardos I."/>
            <person name="Wang Y."/>
            <person name="Qian P.-Y."/>
            <person name="Dutilh B.E."/>
            <person name="Jetten M.S."/>
        </authorList>
    </citation>
    <scope>NUCLEOTIDE SEQUENCE [LARGE SCALE GENOMIC DNA]</scope>
    <source>
        <strain evidence="10">BSI-1</strain>
    </source>
</reference>
<dbReference type="SMART" id="SM00729">
    <property type="entry name" value="Elp3"/>
    <property type="match status" value="1"/>
</dbReference>
<keyword evidence="4" id="KW-0949">S-adenosyl-L-methionine</keyword>
<evidence type="ECO:0000313" key="10">
    <source>
        <dbReference type="EMBL" id="ODS34555.1"/>
    </source>
</evidence>
<dbReference type="InterPro" id="IPR051198">
    <property type="entry name" value="BchE-like"/>
</dbReference>
<keyword evidence="7" id="KW-0411">Iron-sulfur</keyword>
<evidence type="ECO:0000256" key="1">
    <source>
        <dbReference type="ARBA" id="ARBA00001966"/>
    </source>
</evidence>
<dbReference type="InterPro" id="IPR023404">
    <property type="entry name" value="rSAM_horseshoe"/>
</dbReference>
<protein>
    <submittedName>
        <fullName evidence="10">Oxidoreductase</fullName>
    </submittedName>
</protein>
<evidence type="ECO:0000259" key="9">
    <source>
        <dbReference type="PROSITE" id="PS51918"/>
    </source>
</evidence>
<dbReference type="InterPro" id="IPR007197">
    <property type="entry name" value="rSAM"/>
</dbReference>
<name>A0A1E3XFY9_9BACT</name>